<evidence type="ECO:0000313" key="2">
    <source>
        <dbReference type="EMBL" id="MBU4632760.1"/>
    </source>
</evidence>
<dbReference type="PANTHER" id="PTHR11440">
    <property type="entry name" value="LECITHIN-CHOLESTEROL ACYLTRANSFERASE-RELATED"/>
    <property type="match status" value="1"/>
</dbReference>
<evidence type="ECO:0008006" key="4">
    <source>
        <dbReference type="Google" id="ProtNLM"/>
    </source>
</evidence>
<dbReference type="Proteomes" id="UP000787568">
    <property type="component" value="Unassembled WGS sequence"/>
</dbReference>
<sequence length="566" mass="62066">MSSEANTQEVIVPRARDNLGRPIYTSQLTRTEDQRDKVLLVKQQVTIPVIFIPGIMGTNLRNKKTLNSVWSPPNASFSLGDIAGALGALFVWGFRGPKRRQELLKADDVEVDDRGTVDPGASGLSEEAARMRGWGKVMRTSYNPIMALLESRLDHIVKQRELQGWWQAESLRSPSDYGEELGSAAPLSSEELTAAGKYQFDIWCGGYNWLQSNRQSGLDVRDYIENTVLPFYREKGGVDPEQLARTKVILVTHSMGGLVARSLTQLHGYKRVLGVVHGVLPALGSSAIYHHVRCGYEGVAQVVLGANAGEVTAVVANSPGALELTPSAEYRGGRPWLFLCDAQGQVMKDIDGNPRAYPQHGDPYEEIYKSSAWYGLVPAQNTKYLNMSDNASNDDVMGPRVVFRRLIDSVAKFHRELATVGYYPETYAHYGADDSPDRHSWRDMIWQGDSSSLESSGSTVKDDENGSYNGWFRRGLPAVVEGPLRFAMTQESSGSGGDGTVPTDSGLAPGKAGIKASFRQGSKGVGQYNTDKGYDHQNSYNDKRAQWATLYGVIKIAQNADWAGGS</sequence>
<reference evidence="2" key="1">
    <citation type="submission" date="2020-12" db="EMBL/GenBank/DDBJ databases">
        <title>Generalized mutagenesis with transposon Tn5. A laboratory procedure for the identification of genes responsible for a bacterial phenotype and its regulation, illustrated with phenazine production in Pseudomonas chlororaphis.</title>
        <authorList>
            <person name="Muzio F."/>
            <person name="Sobrero P."/>
            <person name="Agaras B."/>
            <person name="Valverde C."/>
        </authorList>
    </citation>
    <scope>NUCLEOTIDE SEQUENCE</scope>
    <source>
        <strain evidence="2">SMMP3</strain>
    </source>
</reference>
<protein>
    <recommendedName>
        <fullName evidence="4">PGAP1-like protein</fullName>
    </recommendedName>
</protein>
<evidence type="ECO:0000313" key="3">
    <source>
        <dbReference type="Proteomes" id="UP000787568"/>
    </source>
</evidence>
<proteinExistence type="predicted"/>
<comment type="caution">
    <text evidence="2">The sequence shown here is derived from an EMBL/GenBank/DDBJ whole genome shotgun (WGS) entry which is preliminary data.</text>
</comment>
<accession>A0AAJ0ZI61</accession>
<name>A0AAJ0ZI61_9PSED</name>
<gene>
    <name evidence="2" type="ORF">I8747_08035</name>
</gene>
<feature type="region of interest" description="Disordered" evidence="1">
    <location>
        <begin position="489"/>
        <end position="512"/>
    </location>
</feature>
<dbReference type="EMBL" id="JAEEFW010000002">
    <property type="protein sequence ID" value="MBU4632760.1"/>
    <property type="molecule type" value="Genomic_DNA"/>
</dbReference>
<dbReference type="RefSeq" id="WP_216310472.1">
    <property type="nucleotide sequence ID" value="NZ_JAEEFW010000002.1"/>
</dbReference>
<organism evidence="2 3">
    <name type="scientific">Pseudomonas chlororaphis subsp. aurantiaca</name>
    <dbReference type="NCBI Taxonomy" id="86192"/>
    <lineage>
        <taxon>Bacteria</taxon>
        <taxon>Pseudomonadati</taxon>
        <taxon>Pseudomonadota</taxon>
        <taxon>Gammaproteobacteria</taxon>
        <taxon>Pseudomonadales</taxon>
        <taxon>Pseudomonadaceae</taxon>
        <taxon>Pseudomonas</taxon>
    </lineage>
</organism>
<dbReference type="AlphaFoldDB" id="A0AAJ0ZI61"/>
<evidence type="ECO:0000256" key="1">
    <source>
        <dbReference type="SAM" id="MobiDB-lite"/>
    </source>
</evidence>